<keyword evidence="8" id="KW-0067">ATP-binding</keyword>
<organism evidence="15 16">
    <name type="scientific">Musa troglodytarum</name>
    <name type="common">fe'i banana</name>
    <dbReference type="NCBI Taxonomy" id="320322"/>
    <lineage>
        <taxon>Eukaryota</taxon>
        <taxon>Viridiplantae</taxon>
        <taxon>Streptophyta</taxon>
        <taxon>Embryophyta</taxon>
        <taxon>Tracheophyta</taxon>
        <taxon>Spermatophyta</taxon>
        <taxon>Magnoliopsida</taxon>
        <taxon>Liliopsida</taxon>
        <taxon>Zingiberales</taxon>
        <taxon>Musaceae</taxon>
        <taxon>Musa</taxon>
    </lineage>
</organism>
<feature type="domain" description="GS beta-grasp" evidence="13">
    <location>
        <begin position="662"/>
        <end position="742"/>
    </location>
</feature>
<comment type="subcellular location">
    <subcellularLocation>
        <location evidence="1">Endomembrane system</location>
    </subcellularLocation>
</comment>
<feature type="repeat" description="HEAT" evidence="10">
    <location>
        <begin position="92"/>
        <end position="127"/>
    </location>
</feature>
<dbReference type="Proteomes" id="UP001055439">
    <property type="component" value="Chromosome 8"/>
</dbReference>
<dbReference type="EMBL" id="CP097510">
    <property type="protein sequence ID" value="URE24094.1"/>
    <property type="molecule type" value="Genomic_DNA"/>
</dbReference>
<dbReference type="InterPro" id="IPR014746">
    <property type="entry name" value="Gln_synth/guanido_kin_cat_dom"/>
</dbReference>
<dbReference type="PROSITE" id="PS51986">
    <property type="entry name" value="GS_BETA_GRASP"/>
    <property type="match status" value="1"/>
</dbReference>
<dbReference type="PANTHER" id="PTHR16023">
    <property type="entry name" value="TAX1 BINDING PROTEIN-RELATED"/>
    <property type="match status" value="1"/>
</dbReference>
<evidence type="ECO:0000256" key="7">
    <source>
        <dbReference type="ARBA" id="ARBA00022741"/>
    </source>
</evidence>
<dbReference type="GO" id="GO:0070772">
    <property type="term" value="C:PAS complex"/>
    <property type="evidence" value="ECO:0007669"/>
    <property type="project" value="InterPro"/>
</dbReference>
<name>A0A9E7KQH7_9LILI</name>
<evidence type="ECO:0000256" key="3">
    <source>
        <dbReference type="ARBA" id="ARBA00010225"/>
    </source>
</evidence>
<evidence type="ECO:0000256" key="4">
    <source>
        <dbReference type="ARBA" id="ARBA00012937"/>
    </source>
</evidence>
<evidence type="ECO:0000256" key="1">
    <source>
        <dbReference type="ARBA" id="ARBA00004308"/>
    </source>
</evidence>
<dbReference type="SMART" id="SM01230">
    <property type="entry name" value="Gln-synt_C"/>
    <property type="match status" value="1"/>
</dbReference>
<dbReference type="SUPFAM" id="SSF48371">
    <property type="entry name" value="ARM repeat"/>
    <property type="match status" value="1"/>
</dbReference>
<evidence type="ECO:0000256" key="2">
    <source>
        <dbReference type="ARBA" id="ARBA00009897"/>
    </source>
</evidence>
<dbReference type="PROSITE" id="PS00180">
    <property type="entry name" value="GLNA_1"/>
    <property type="match status" value="1"/>
</dbReference>
<dbReference type="FunFam" id="3.30.590.10:FF:000004">
    <property type="entry name" value="Glutamine synthetase"/>
    <property type="match status" value="1"/>
</dbReference>
<keyword evidence="5" id="KW-0436">Ligase</keyword>
<keyword evidence="6" id="KW-0677">Repeat</keyword>
<gene>
    <name evidence="15" type="ORF">MUK42_15831</name>
</gene>
<dbReference type="Gene3D" id="3.10.20.70">
    <property type="entry name" value="Glutamine synthetase, N-terminal domain"/>
    <property type="match status" value="1"/>
</dbReference>
<reference evidence="15" key="1">
    <citation type="submission" date="2022-05" db="EMBL/GenBank/DDBJ databases">
        <title>The Musa troglodytarum L. genome provides insights into the mechanism of non-climacteric behaviour and enrichment of carotenoids.</title>
        <authorList>
            <person name="Wang J."/>
        </authorList>
    </citation>
    <scope>NUCLEOTIDE SEQUENCE</scope>
    <source>
        <tissue evidence="15">Leaf</tissue>
    </source>
</reference>
<dbReference type="InterPro" id="IPR008146">
    <property type="entry name" value="Gln_synth_cat_dom"/>
</dbReference>
<evidence type="ECO:0000256" key="6">
    <source>
        <dbReference type="ARBA" id="ARBA00022737"/>
    </source>
</evidence>
<comment type="similarity">
    <text evidence="3">Belongs to the VAC14 family.</text>
</comment>
<dbReference type="Pfam" id="PF12755">
    <property type="entry name" value="Vac14_Fab1_bd"/>
    <property type="match status" value="1"/>
</dbReference>
<dbReference type="PROSITE" id="PS51987">
    <property type="entry name" value="GS_CATALYTIC"/>
    <property type="match status" value="1"/>
</dbReference>
<dbReference type="GO" id="GO:0010008">
    <property type="term" value="C:endosome membrane"/>
    <property type="evidence" value="ECO:0007669"/>
    <property type="project" value="TreeGrafter"/>
</dbReference>
<dbReference type="InterPro" id="IPR016024">
    <property type="entry name" value="ARM-type_fold"/>
</dbReference>
<evidence type="ECO:0000313" key="15">
    <source>
        <dbReference type="EMBL" id="URE24094.1"/>
    </source>
</evidence>
<dbReference type="PROSITE" id="PS50077">
    <property type="entry name" value="HEAT_REPEAT"/>
    <property type="match status" value="1"/>
</dbReference>
<dbReference type="Pfam" id="PF11916">
    <property type="entry name" value="Vac14_Fig4_bd"/>
    <property type="match status" value="1"/>
</dbReference>
<evidence type="ECO:0000256" key="9">
    <source>
        <dbReference type="ARBA" id="ARBA00023136"/>
    </source>
</evidence>
<dbReference type="GO" id="GO:0006661">
    <property type="term" value="P:phosphatidylinositol biosynthetic process"/>
    <property type="evidence" value="ECO:0007669"/>
    <property type="project" value="InterPro"/>
</dbReference>
<dbReference type="InterPro" id="IPR036651">
    <property type="entry name" value="Gln_synt_N_sf"/>
</dbReference>
<dbReference type="FunFam" id="3.10.20.70:FF:000003">
    <property type="entry name" value="Glutamine synthetase, chloroplastic"/>
    <property type="match status" value="1"/>
</dbReference>
<feature type="domain" description="GS catalytic" evidence="14">
    <location>
        <begin position="749"/>
        <end position="1015"/>
    </location>
</feature>
<dbReference type="Gene3D" id="3.30.590.10">
    <property type="entry name" value="Glutamine synthetase/guanido kinase, catalytic domain"/>
    <property type="match status" value="1"/>
</dbReference>
<evidence type="ECO:0000259" key="13">
    <source>
        <dbReference type="PROSITE" id="PS51986"/>
    </source>
</evidence>
<keyword evidence="7" id="KW-0547">Nucleotide-binding</keyword>
<dbReference type="Gene3D" id="1.25.10.10">
    <property type="entry name" value="Leucine-rich Repeat Variant"/>
    <property type="match status" value="2"/>
</dbReference>
<dbReference type="PANTHER" id="PTHR16023:SF0">
    <property type="entry name" value="PROTEIN VAC14 HOMOLOG"/>
    <property type="match status" value="1"/>
</dbReference>
<dbReference type="SUPFAM" id="SSF54368">
    <property type="entry name" value="Glutamine synthetase, N-terminal domain"/>
    <property type="match status" value="1"/>
</dbReference>
<dbReference type="FunFam" id="1.25.10.10:FF:000411">
    <property type="entry name" value="protein VAC14 homolog"/>
    <property type="match status" value="1"/>
</dbReference>
<dbReference type="GO" id="GO:0005524">
    <property type="term" value="F:ATP binding"/>
    <property type="evidence" value="ECO:0007669"/>
    <property type="project" value="UniProtKB-KW"/>
</dbReference>
<dbReference type="InterPro" id="IPR027303">
    <property type="entry name" value="Gln_synth_gly_rich_site"/>
</dbReference>
<evidence type="ECO:0000256" key="5">
    <source>
        <dbReference type="ARBA" id="ARBA00022598"/>
    </source>
</evidence>
<evidence type="ECO:0000313" key="16">
    <source>
        <dbReference type="Proteomes" id="UP001055439"/>
    </source>
</evidence>
<dbReference type="PROSITE" id="PS00181">
    <property type="entry name" value="GLNA_ATP"/>
    <property type="match status" value="1"/>
</dbReference>
<evidence type="ECO:0000256" key="11">
    <source>
        <dbReference type="PROSITE-ProRule" id="PRU01330"/>
    </source>
</evidence>
<dbReference type="FunFam" id="1.25.10.10:FF:001082">
    <property type="entry name" value="ARM repeat superfamily protein"/>
    <property type="match status" value="1"/>
</dbReference>
<dbReference type="InterPro" id="IPR027302">
    <property type="entry name" value="Gln_synth_N_conserv_site"/>
</dbReference>
<comment type="similarity">
    <text evidence="2 11">Belongs to the glutamine synthetase family.</text>
</comment>
<keyword evidence="9" id="KW-0472">Membrane</keyword>
<dbReference type="FunFam" id="1.25.10.10:FF:000169">
    <property type="entry name" value="protein VAC14 homolog isoform X1"/>
    <property type="match status" value="1"/>
</dbReference>
<dbReference type="Pfam" id="PF03951">
    <property type="entry name" value="Gln-synt_N"/>
    <property type="match status" value="1"/>
</dbReference>
<dbReference type="AlphaFoldDB" id="A0A9E7KQH7"/>
<evidence type="ECO:0000256" key="8">
    <source>
        <dbReference type="ARBA" id="ARBA00022840"/>
    </source>
</evidence>
<dbReference type="InterPro" id="IPR011989">
    <property type="entry name" value="ARM-like"/>
</dbReference>
<evidence type="ECO:0000256" key="10">
    <source>
        <dbReference type="PROSITE-ProRule" id="PRU00103"/>
    </source>
</evidence>
<proteinExistence type="inferred from homology"/>
<feature type="region of interest" description="Disordered" evidence="12">
    <location>
        <begin position="683"/>
        <end position="704"/>
    </location>
</feature>
<dbReference type="GO" id="GO:0004356">
    <property type="term" value="F:glutamine synthetase activity"/>
    <property type="evidence" value="ECO:0007669"/>
    <property type="project" value="UniProtKB-EC"/>
</dbReference>
<dbReference type="InterPro" id="IPR008147">
    <property type="entry name" value="Gln_synt_N"/>
</dbReference>
<dbReference type="InterPro" id="IPR021841">
    <property type="entry name" value="VAC14_Fig4p-bd"/>
</dbReference>
<sequence>MADGLSLIPASVLRNLADKLYEKRKNAALEIEGIVKQLALAGEHEKISAVINLLTVDFACSPQANQRKGGLIGLAAATVGLAAEAAQHLEQIVPPVLNSFTDHDGRVRYYACEALYNIAKVVRGDFIFFFNKIFDALCKLSADADPNVQSAAHLLDRLIKDIVTESDQFSIEEFIPLLRERMNVLNPYVRQFLVGWITVLDSVPDIDMLGFLPDFLDGLFNMLSDSSHEIRQQADSALSEFLQEIKNSPNVDYGRMAEILVQRAGSSDEFTRLTAITWINEFVKLGGEQLVPYYADILGAILPCISDKEEKIRVVARETNEELRAIRADPADGFNIDAILSIARRELTSEWEATRIEALHWISALLARYRSEVISYLNHTFDSLLNALSDSSNEVVLLALEVHACIAEDNKNFWRLVGLLVRNFQNDRVLLERRGALIVRRLCVLLDAERVYRQFSLNLEQEEDLDFASVMVQAYNHASSVIQSLREEDINAKFLVQLDKLIRLLETPIFAYLRLQLLEPGKYTWLLKTLYGLLMMLPQQSAAFKILRTRLKTVPSYSCIEQLKGTSSENPYSQILQFSEDNRNRYAANVANVYNAIDFPSRLQQFEQMQHKHRMHSKSKLQSRNSTPSIASQSIEEEQLFADMALLTDLIKLNLSDYTEKIIAEYIWVGGSGVDLRSKARTLSGPVTDPSQLPKWNYDGSSTGQAPGEDSEVILYPQAIFKDPFRKGNNILVMCDCYTPQGEPIPTNKRHNAAKIFSNPAVAAEEAWFGIEQEYTLLQKDVKWPIGWPIGGYPGPQGPYYCSAGADKAFGRDVVDAHYKACLYAGIDISGINGEVMPGQWEFQVGPCVGISAGDQLWVARYVLEPADRLTRYRLDLREQRITEMAGVVLSLDPKPIQGDWNGAGAHTNYSTKSMRSDGGYGVIKEAIEKLGRRHKEHIAAYGEGNERRLTGRHETADIDTFVWGVANRGASIRVGRDTEKSGKGYFEDRRPASNMDPYVVTSMIAETTILWKPT</sequence>
<dbReference type="SUPFAM" id="SSF55931">
    <property type="entry name" value="Glutamine synthetase/guanido kinase"/>
    <property type="match status" value="1"/>
</dbReference>
<dbReference type="OrthoDB" id="5574975at2759"/>
<dbReference type="InterPro" id="IPR026825">
    <property type="entry name" value="Vac14"/>
</dbReference>
<dbReference type="InterPro" id="IPR021133">
    <property type="entry name" value="HEAT_type_2"/>
</dbReference>
<dbReference type="EC" id="6.3.1.2" evidence="4"/>
<evidence type="ECO:0000259" key="14">
    <source>
        <dbReference type="PROSITE" id="PS51987"/>
    </source>
</evidence>
<evidence type="ECO:0000256" key="12">
    <source>
        <dbReference type="SAM" id="MobiDB-lite"/>
    </source>
</evidence>
<dbReference type="GO" id="GO:0006542">
    <property type="term" value="P:glutamine biosynthetic process"/>
    <property type="evidence" value="ECO:0007669"/>
    <property type="project" value="InterPro"/>
</dbReference>
<protein>
    <recommendedName>
        <fullName evidence="4">glutamine synthetase</fullName>
        <ecNumber evidence="4">6.3.1.2</ecNumber>
    </recommendedName>
</protein>
<keyword evidence="16" id="KW-1185">Reference proteome</keyword>
<accession>A0A9E7KQH7</accession>